<dbReference type="PANTHER" id="PTHR23200:SF48">
    <property type="entry name" value="METALLO-BETA-LACTAMASE DOMAIN-CONTAINING PROTEIN 1"/>
    <property type="match status" value="1"/>
</dbReference>
<keyword evidence="9" id="KW-1185">Reference proteome</keyword>
<dbReference type="CDD" id="cd07711">
    <property type="entry name" value="MBLAC1-like_MBL-fold"/>
    <property type="match status" value="1"/>
</dbReference>
<gene>
    <name evidence="8" type="ORF">NQ317_003350</name>
</gene>
<dbReference type="Gene3D" id="3.60.15.10">
    <property type="entry name" value="Ribonuclease Z/Hydroxyacylglutathione hydrolase-like"/>
    <property type="match status" value="1"/>
</dbReference>
<name>A0ABQ9K7Q4_9CUCU</name>
<dbReference type="InterPro" id="IPR036866">
    <property type="entry name" value="RibonucZ/Hydroxyglut_hydro"/>
</dbReference>
<evidence type="ECO:0000259" key="7">
    <source>
        <dbReference type="SMART" id="SM00849"/>
    </source>
</evidence>
<evidence type="ECO:0000256" key="1">
    <source>
        <dbReference type="ARBA" id="ARBA00004514"/>
    </source>
</evidence>
<dbReference type="PANTHER" id="PTHR23200">
    <property type="entry name" value="METALLO-BETA-LACTAMASE DOMAIN-CONTAINING PROTEIN 1"/>
    <property type="match status" value="1"/>
</dbReference>
<protein>
    <recommendedName>
        <fullName evidence="3">Metallo-beta-lactamase domain-containing protein 1</fullName>
    </recommendedName>
    <alternativeName>
        <fullName evidence="4">Endoribonuclease MBLAC1</fullName>
    </alternativeName>
</protein>
<comment type="caution">
    <text evidence="8">The sequence shown here is derived from an EMBL/GenBank/DDBJ whole genome shotgun (WGS) entry which is preliminary data.</text>
</comment>
<dbReference type="InterPro" id="IPR039344">
    <property type="entry name" value="MBLAC1"/>
</dbReference>
<sequence>MAPIVLFDGYSKFQDGNYYANCSCVLIKGPPNVVIDTMTAWDGERILEALQKHSLTCDDINYVVCTHGHSDHIGCNYLFKKAIHIVGHAVSFRDKYFSDHNFANGEEYIISDNIKVISTPGHTLQDVSVIVQSNMGITAITGDLFEKI</sequence>
<reference evidence="8" key="1">
    <citation type="journal article" date="2023" name="Insect Mol. Biol.">
        <title>Genome sequencing provides insights into the evolution of gene families encoding plant cell wall-degrading enzymes in longhorned beetles.</title>
        <authorList>
            <person name="Shin N.R."/>
            <person name="Okamura Y."/>
            <person name="Kirsch R."/>
            <person name="Pauchet Y."/>
        </authorList>
    </citation>
    <scope>NUCLEOTIDE SEQUENCE</scope>
    <source>
        <strain evidence="8">MMC_N1</strain>
    </source>
</reference>
<dbReference type="SUPFAM" id="SSF56281">
    <property type="entry name" value="Metallo-hydrolase/oxidoreductase"/>
    <property type="match status" value="1"/>
</dbReference>
<dbReference type="InterPro" id="IPR001279">
    <property type="entry name" value="Metallo-B-lactamas"/>
</dbReference>
<dbReference type="SMART" id="SM00849">
    <property type="entry name" value="Lactamase_B"/>
    <property type="match status" value="1"/>
</dbReference>
<comment type="function">
    <text evidence="6">Endoribonuclease that catalyzes the hydrolysis of histone-coding pre-mRNA 3'-end. Involved in histone pre-mRNA processing during the S-phase of the cell cycle, which is required for entering/progressing through S-phase. Cleaves histone pre-mRNA at a major and a minor cleavage site after the 5'-ACCCA-3' and the 5'-ACCCACA-3' sequence, respectively, and located downstream of the stem-loop. May require the presence of the HDE element located at the histone pre-RNA 3'-end to avoid non-specific cleavage.</text>
</comment>
<evidence type="ECO:0000256" key="5">
    <source>
        <dbReference type="ARBA" id="ARBA00044690"/>
    </source>
</evidence>
<evidence type="ECO:0000256" key="2">
    <source>
        <dbReference type="ARBA" id="ARBA00011738"/>
    </source>
</evidence>
<accession>A0ABQ9K7Q4</accession>
<dbReference type="Pfam" id="PF00753">
    <property type="entry name" value="Lactamase_B"/>
    <property type="match status" value="1"/>
</dbReference>
<proteinExistence type="predicted"/>
<dbReference type="EMBL" id="JAPWTJ010000003">
    <property type="protein sequence ID" value="KAJ8986057.1"/>
    <property type="molecule type" value="Genomic_DNA"/>
</dbReference>
<evidence type="ECO:0000256" key="4">
    <source>
        <dbReference type="ARBA" id="ARBA00032988"/>
    </source>
</evidence>
<organism evidence="8 9">
    <name type="scientific">Molorchus minor</name>
    <dbReference type="NCBI Taxonomy" id="1323400"/>
    <lineage>
        <taxon>Eukaryota</taxon>
        <taxon>Metazoa</taxon>
        <taxon>Ecdysozoa</taxon>
        <taxon>Arthropoda</taxon>
        <taxon>Hexapoda</taxon>
        <taxon>Insecta</taxon>
        <taxon>Pterygota</taxon>
        <taxon>Neoptera</taxon>
        <taxon>Endopterygota</taxon>
        <taxon>Coleoptera</taxon>
        <taxon>Polyphaga</taxon>
        <taxon>Cucujiformia</taxon>
        <taxon>Chrysomeloidea</taxon>
        <taxon>Cerambycidae</taxon>
        <taxon>Lamiinae</taxon>
        <taxon>Monochamini</taxon>
        <taxon>Molorchus</taxon>
    </lineage>
</organism>
<evidence type="ECO:0000256" key="6">
    <source>
        <dbReference type="ARBA" id="ARBA00045869"/>
    </source>
</evidence>
<evidence type="ECO:0000313" key="9">
    <source>
        <dbReference type="Proteomes" id="UP001162164"/>
    </source>
</evidence>
<evidence type="ECO:0000256" key="3">
    <source>
        <dbReference type="ARBA" id="ARBA00014856"/>
    </source>
</evidence>
<feature type="domain" description="Metallo-beta-lactamase" evidence="7">
    <location>
        <begin position="21"/>
        <end position="148"/>
    </location>
</feature>
<comment type="subcellular location">
    <subcellularLocation>
        <location evidence="1">Cytoplasm</location>
        <location evidence="1">Cytosol</location>
    </subcellularLocation>
</comment>
<comment type="catalytic activity">
    <reaction evidence="5">
        <text>a ribonucleotidyl-ribonucleotide-RNA + H2O = a 3'-end ribonucleotide-RNA + a 5'-end 5'-phospho-ribonucleoside-RNA + H(+)</text>
        <dbReference type="Rhea" id="RHEA:68096"/>
        <dbReference type="Rhea" id="RHEA-COMP:15179"/>
        <dbReference type="Rhea" id="RHEA-COMP:17355"/>
        <dbReference type="Rhea" id="RHEA-COMP:17428"/>
        <dbReference type="ChEBI" id="CHEBI:15377"/>
        <dbReference type="ChEBI" id="CHEBI:15378"/>
        <dbReference type="ChEBI" id="CHEBI:74896"/>
        <dbReference type="ChEBI" id="CHEBI:138282"/>
        <dbReference type="ChEBI" id="CHEBI:173118"/>
    </reaction>
    <physiologicalReaction direction="left-to-right" evidence="5">
        <dbReference type="Rhea" id="RHEA:68097"/>
    </physiologicalReaction>
</comment>
<dbReference type="Proteomes" id="UP001162164">
    <property type="component" value="Unassembled WGS sequence"/>
</dbReference>
<evidence type="ECO:0000313" key="8">
    <source>
        <dbReference type="EMBL" id="KAJ8986057.1"/>
    </source>
</evidence>
<comment type="subunit">
    <text evidence="2">Homodimer.</text>
</comment>